<feature type="active site" evidence="11">
    <location>
        <position position="176"/>
    </location>
</feature>
<evidence type="ECO:0000313" key="15">
    <source>
        <dbReference type="Proteomes" id="UP001204151"/>
    </source>
</evidence>
<evidence type="ECO:0000256" key="6">
    <source>
        <dbReference type="ARBA" id="ARBA00022741"/>
    </source>
</evidence>
<dbReference type="Pfam" id="PF02540">
    <property type="entry name" value="NAD_synthase"/>
    <property type="match status" value="1"/>
</dbReference>
<evidence type="ECO:0000256" key="8">
    <source>
        <dbReference type="ARBA" id="ARBA00022755"/>
    </source>
</evidence>
<dbReference type="EC" id="6.3.5.2" evidence="3 11"/>
<evidence type="ECO:0000256" key="4">
    <source>
        <dbReference type="ARBA" id="ARBA00021562"/>
    </source>
</evidence>
<dbReference type="InterPro" id="IPR022310">
    <property type="entry name" value="NAD/GMP_synthase"/>
</dbReference>
<dbReference type="PROSITE" id="PS51273">
    <property type="entry name" value="GATASE_TYPE_1"/>
    <property type="match status" value="1"/>
</dbReference>
<keyword evidence="7 11" id="KW-0332">GMP biosynthesis</keyword>
<dbReference type="CDD" id="cd01742">
    <property type="entry name" value="GATase1_GMP_Synthase"/>
    <property type="match status" value="1"/>
</dbReference>
<dbReference type="SUPFAM" id="SSF54810">
    <property type="entry name" value="GMP synthetase C-terminal dimerisation domain"/>
    <property type="match status" value="1"/>
</dbReference>
<dbReference type="InterPro" id="IPR017926">
    <property type="entry name" value="GATASE"/>
</dbReference>
<reference evidence="14 15" key="1">
    <citation type="submission" date="2022-08" db="EMBL/GenBank/DDBJ databases">
        <title>Reclassification of Massilia species as members of the genera Telluria, Duganella, Pseudoduganella, Mokoshia gen. nov. and Zemynaea gen. nov. using orthogonal and non-orthogonal genome-based approaches.</title>
        <authorList>
            <person name="Bowman J.P."/>
        </authorList>
    </citation>
    <scope>NUCLEOTIDE SEQUENCE [LARGE SCALE GENOMIC DNA]</scope>
    <source>
        <strain evidence="14 15">JCM 31316</strain>
    </source>
</reference>
<evidence type="ECO:0000256" key="11">
    <source>
        <dbReference type="HAMAP-Rule" id="MF_00344"/>
    </source>
</evidence>
<evidence type="ECO:0000259" key="13">
    <source>
        <dbReference type="PROSITE" id="PS51553"/>
    </source>
</evidence>
<evidence type="ECO:0000256" key="3">
    <source>
        <dbReference type="ARBA" id="ARBA00012746"/>
    </source>
</evidence>
<accession>A0ABT1ZLS6</accession>
<comment type="pathway">
    <text evidence="2 11">Purine metabolism; GMP biosynthesis; GMP from XMP (L-Gln route): step 1/1.</text>
</comment>
<dbReference type="Gene3D" id="3.40.50.620">
    <property type="entry name" value="HUPs"/>
    <property type="match status" value="1"/>
</dbReference>
<feature type="active site" description="Nucleophile" evidence="11">
    <location>
        <position position="81"/>
    </location>
</feature>
<dbReference type="NCBIfam" id="TIGR00888">
    <property type="entry name" value="guaA_Nterm"/>
    <property type="match status" value="1"/>
</dbReference>
<dbReference type="InterPro" id="IPR022955">
    <property type="entry name" value="GMP_synthase"/>
</dbReference>
<evidence type="ECO:0000256" key="1">
    <source>
        <dbReference type="ARBA" id="ARBA00002332"/>
    </source>
</evidence>
<comment type="caution">
    <text evidence="14">The sequence shown here is derived from an EMBL/GenBank/DDBJ whole genome shotgun (WGS) entry which is preliminary data.</text>
</comment>
<dbReference type="GO" id="GO:0003922">
    <property type="term" value="F:GMP synthase (glutamine-hydrolyzing) activity"/>
    <property type="evidence" value="ECO:0007669"/>
    <property type="project" value="UniProtKB-EC"/>
</dbReference>
<comment type="subunit">
    <text evidence="11">Homodimer.</text>
</comment>
<dbReference type="InterPro" id="IPR001674">
    <property type="entry name" value="GMP_synth_C"/>
</dbReference>
<dbReference type="PANTHER" id="PTHR11922">
    <property type="entry name" value="GMP SYNTHASE-RELATED"/>
    <property type="match status" value="1"/>
</dbReference>
<dbReference type="NCBIfam" id="TIGR00884">
    <property type="entry name" value="guaA_Cterm"/>
    <property type="match status" value="1"/>
</dbReference>
<organism evidence="14 15">
    <name type="scientific">Massilia pinisoli</name>
    <dbReference type="NCBI Taxonomy" id="1772194"/>
    <lineage>
        <taxon>Bacteria</taxon>
        <taxon>Pseudomonadati</taxon>
        <taxon>Pseudomonadota</taxon>
        <taxon>Betaproteobacteria</taxon>
        <taxon>Burkholderiales</taxon>
        <taxon>Oxalobacteraceae</taxon>
        <taxon>Telluria group</taxon>
        <taxon>Massilia</taxon>
    </lineage>
</organism>
<keyword evidence="6 11" id="KW-0547">Nucleotide-binding</keyword>
<keyword evidence="9 11" id="KW-0067">ATP-binding</keyword>
<evidence type="ECO:0000256" key="5">
    <source>
        <dbReference type="ARBA" id="ARBA00022598"/>
    </source>
</evidence>
<dbReference type="InterPro" id="IPR029062">
    <property type="entry name" value="Class_I_gatase-like"/>
</dbReference>
<dbReference type="EMBL" id="JANUGW010000002">
    <property type="protein sequence ID" value="MCS0580699.1"/>
    <property type="molecule type" value="Genomic_DNA"/>
</dbReference>
<dbReference type="InterPro" id="IPR014729">
    <property type="entry name" value="Rossmann-like_a/b/a_fold"/>
</dbReference>
<dbReference type="NCBIfam" id="NF000848">
    <property type="entry name" value="PRK00074.1"/>
    <property type="match status" value="1"/>
</dbReference>
<protein>
    <recommendedName>
        <fullName evidence="4 11">GMP synthase [glutamine-hydrolyzing]</fullName>
        <ecNumber evidence="3 11">6.3.5.2</ecNumber>
    </recommendedName>
    <alternativeName>
        <fullName evidence="11">GMP synthetase</fullName>
    </alternativeName>
    <alternativeName>
        <fullName evidence="11">Glutamine amidotransferase</fullName>
    </alternativeName>
</protein>
<dbReference type="CDD" id="cd01997">
    <property type="entry name" value="GMP_synthase_C"/>
    <property type="match status" value="1"/>
</dbReference>
<name>A0ABT1ZLS6_9BURK</name>
<dbReference type="HAMAP" id="MF_00344">
    <property type="entry name" value="GMP_synthase"/>
    <property type="match status" value="1"/>
</dbReference>
<evidence type="ECO:0000256" key="2">
    <source>
        <dbReference type="ARBA" id="ARBA00005153"/>
    </source>
</evidence>
<dbReference type="SUPFAM" id="SSF52402">
    <property type="entry name" value="Adenine nucleotide alpha hydrolases-like"/>
    <property type="match status" value="1"/>
</dbReference>
<dbReference type="Pfam" id="PF00958">
    <property type="entry name" value="GMP_synt_C"/>
    <property type="match status" value="1"/>
</dbReference>
<dbReference type="InterPro" id="IPR025777">
    <property type="entry name" value="GMPS_ATP_PPase_dom"/>
</dbReference>
<dbReference type="Gene3D" id="3.30.300.10">
    <property type="match status" value="1"/>
</dbReference>
<keyword evidence="5 11" id="KW-0436">Ligase</keyword>
<feature type="binding site" evidence="12">
    <location>
        <begin position="230"/>
        <end position="236"/>
    </location>
    <ligand>
        <name>ATP</name>
        <dbReference type="ChEBI" id="CHEBI:30616"/>
    </ligand>
</feature>
<dbReference type="RefSeq" id="WP_258815351.1">
    <property type="nucleotide sequence ID" value="NZ_JANUGW010000002.1"/>
</dbReference>
<evidence type="ECO:0000256" key="12">
    <source>
        <dbReference type="PROSITE-ProRule" id="PRU00886"/>
    </source>
</evidence>
<keyword evidence="10 11" id="KW-0315">Glutamine amidotransferase</keyword>
<dbReference type="InterPro" id="IPR004739">
    <property type="entry name" value="GMP_synth_GATase"/>
</dbReference>
<evidence type="ECO:0000313" key="14">
    <source>
        <dbReference type="EMBL" id="MCS0580699.1"/>
    </source>
</evidence>
<feature type="domain" description="GMPS ATP-PPase" evidence="13">
    <location>
        <begin position="203"/>
        <end position="394"/>
    </location>
</feature>
<proteinExistence type="inferred from homology"/>
<dbReference type="PANTHER" id="PTHR11922:SF2">
    <property type="entry name" value="GMP SYNTHASE [GLUTAMINE-HYDROLYZING]"/>
    <property type="match status" value="1"/>
</dbReference>
<dbReference type="Gene3D" id="3.40.50.880">
    <property type="match status" value="1"/>
</dbReference>
<gene>
    <name evidence="11 14" type="primary">guaA</name>
    <name evidence="14" type="ORF">NX784_03755</name>
</gene>
<dbReference type="Proteomes" id="UP001204151">
    <property type="component" value="Unassembled WGS sequence"/>
</dbReference>
<feature type="active site" evidence="11">
    <location>
        <position position="178"/>
    </location>
</feature>
<comment type="catalytic activity">
    <reaction evidence="11">
        <text>XMP + L-glutamine + ATP + H2O = GMP + L-glutamate + AMP + diphosphate + 2 H(+)</text>
        <dbReference type="Rhea" id="RHEA:11680"/>
        <dbReference type="ChEBI" id="CHEBI:15377"/>
        <dbReference type="ChEBI" id="CHEBI:15378"/>
        <dbReference type="ChEBI" id="CHEBI:29985"/>
        <dbReference type="ChEBI" id="CHEBI:30616"/>
        <dbReference type="ChEBI" id="CHEBI:33019"/>
        <dbReference type="ChEBI" id="CHEBI:57464"/>
        <dbReference type="ChEBI" id="CHEBI:58115"/>
        <dbReference type="ChEBI" id="CHEBI:58359"/>
        <dbReference type="ChEBI" id="CHEBI:456215"/>
        <dbReference type="EC" id="6.3.5.2"/>
    </reaction>
</comment>
<dbReference type="SUPFAM" id="SSF52317">
    <property type="entry name" value="Class I glutamine amidotransferase-like"/>
    <property type="match status" value="1"/>
</dbReference>
<evidence type="ECO:0000256" key="7">
    <source>
        <dbReference type="ARBA" id="ARBA00022749"/>
    </source>
</evidence>
<evidence type="ECO:0000256" key="10">
    <source>
        <dbReference type="ARBA" id="ARBA00022962"/>
    </source>
</evidence>
<keyword evidence="8 11" id="KW-0658">Purine biosynthesis</keyword>
<sequence>MHSKILILDFGSQVTQLIARRVRDAGVFSEVFPYDIGDDFVRNYGASGVILSGSHNSTLEGDSPRAPQAVFELGVPVLGICYGMQTMAAQLGGKVENGKVREFGYAEVRARGHTKLLNDINDFVTDEGHGMLKVWMSHGDKVLDMPPGFKLMGSTPSCPIAAMADEERNFYALQFHPEVTHTTQGEAIIGRFVHEICGCKSDWNMPDYIFEAVEKIRAQVGTDEVILGLSGGVDSSVAAALIHRAIGDQLTCVFVDHGLLRKDEGKMVMDMFSKNLGVKVLRIDASDQFMGHLAGVNDPEQKRKIIGREFVEVFQEQAKQLTSARWLAQGTIYPDVIESAGKGKKGQTIKSHHNVGGLPETLNLKLLEPLRELFKDEVRKLGVALGLPHDMVYRHPFPGPGLGVRILGEVKREFADLLREADAIFIEELRNTPFESPRVPGIDAGKAPVNWYEATSQAFAVFLPVKSVGVMGDGRTYEYVVALRAVQTLDFMTAQWAHLPHELLGKVSNRIINEVRGINRVVYDISGKPPATIEWE</sequence>
<evidence type="ECO:0000256" key="9">
    <source>
        <dbReference type="ARBA" id="ARBA00022840"/>
    </source>
</evidence>
<keyword evidence="15" id="KW-1185">Reference proteome</keyword>
<dbReference type="PROSITE" id="PS51553">
    <property type="entry name" value="GMPS_ATP_PPASE"/>
    <property type="match status" value="1"/>
</dbReference>
<dbReference type="Pfam" id="PF00117">
    <property type="entry name" value="GATase"/>
    <property type="match status" value="1"/>
</dbReference>
<comment type="function">
    <text evidence="1 11">Catalyzes the synthesis of GMP from XMP.</text>
</comment>